<protein>
    <recommendedName>
        <fullName evidence="3">Nucleotidyl transferase AbiEii/AbiGii toxin family protein</fullName>
    </recommendedName>
</protein>
<evidence type="ECO:0008006" key="3">
    <source>
        <dbReference type="Google" id="ProtNLM"/>
    </source>
</evidence>
<dbReference type="InterPro" id="IPR014942">
    <property type="entry name" value="AbiEii"/>
</dbReference>
<evidence type="ECO:0000313" key="2">
    <source>
        <dbReference type="Proteomes" id="UP000307602"/>
    </source>
</evidence>
<gene>
    <name evidence="1" type="ORF">EM932_20110</name>
</gene>
<dbReference type="Pfam" id="PF08843">
    <property type="entry name" value="AbiEii"/>
    <property type="match status" value="1"/>
</dbReference>
<proteinExistence type="predicted"/>
<evidence type="ECO:0000313" key="1">
    <source>
        <dbReference type="EMBL" id="TGV00332.1"/>
    </source>
</evidence>
<accession>A0A4S1DSI4</accession>
<dbReference type="EMBL" id="SRSO01000047">
    <property type="protein sequence ID" value="TGV00332.1"/>
    <property type="molecule type" value="Genomic_DNA"/>
</dbReference>
<comment type="caution">
    <text evidence="1">The sequence shown here is derived from an EMBL/GenBank/DDBJ whole genome shotgun (WGS) entry which is preliminary data.</text>
</comment>
<dbReference type="Proteomes" id="UP000307602">
    <property type="component" value="Unassembled WGS sequence"/>
</dbReference>
<sequence length="349" mass="40255">MILPESLHADWINSNREKFHADPIIIEKVIRALALLEALQLVGLNFIFKGGTSLMLMIQEPRRFSIDIDIIIEDKEQDIEALLEKVVASTDFVKWEEKIRPPKSGIEKRHFKLFYTPQTKQDGDINNILLDIVFEVNPYIETQEIEVSHFLLSEKGERIKVITPTLEAILGDKLTAYGPNTTGVPLSKPKEVLKQIYDVASIFDRILSLNGVRENFIKVAHGELAYKGLDPNNFQLIIDDIVDSSYNFCTNGKIDKDTFKTMQSGVSNLAGFIYGEKFREPQAQIAVAKASYIVKQIERNKTDIERFDKSVDMKSWVIKDHNYSFLNKLKKHNLEAFHYWYKTLQEHEY</sequence>
<dbReference type="Gene3D" id="3.10.450.620">
    <property type="entry name" value="JHP933, nucleotidyltransferase-like core domain"/>
    <property type="match status" value="1"/>
</dbReference>
<dbReference type="RefSeq" id="WP_135879004.1">
    <property type="nucleotide sequence ID" value="NZ_SRSO01000047.1"/>
</dbReference>
<reference evidence="1 2" key="1">
    <citation type="submission" date="2019-04" db="EMBL/GenBank/DDBJ databases">
        <authorList>
            <person name="Liu A."/>
        </authorList>
    </citation>
    <scope>NUCLEOTIDE SEQUENCE [LARGE SCALE GENOMIC DNA]</scope>
    <source>
        <strain evidence="1 2">RZ03</strain>
    </source>
</reference>
<keyword evidence="2" id="KW-1185">Reference proteome</keyword>
<dbReference type="AlphaFoldDB" id="A0A4S1DSI4"/>
<organism evidence="1 2">
    <name type="scientific">Flavivirga rizhaonensis</name>
    <dbReference type="NCBI Taxonomy" id="2559571"/>
    <lineage>
        <taxon>Bacteria</taxon>
        <taxon>Pseudomonadati</taxon>
        <taxon>Bacteroidota</taxon>
        <taxon>Flavobacteriia</taxon>
        <taxon>Flavobacteriales</taxon>
        <taxon>Flavobacteriaceae</taxon>
        <taxon>Flavivirga</taxon>
    </lineage>
</organism>
<name>A0A4S1DSI4_9FLAO</name>
<dbReference type="OrthoDB" id="42373at2"/>